<protein>
    <submittedName>
        <fullName evidence="12">Carbohydrate porin</fullName>
    </submittedName>
</protein>
<keyword evidence="9" id="KW-0998">Cell outer membrane</keyword>
<comment type="subcellular location">
    <subcellularLocation>
        <location evidence="1">Cell outer membrane</location>
        <topology evidence="1">Multi-pass membrane protein</topology>
    </subcellularLocation>
</comment>
<evidence type="ECO:0000256" key="8">
    <source>
        <dbReference type="ARBA" id="ARBA00023136"/>
    </source>
</evidence>
<comment type="caution">
    <text evidence="12">The sequence shown here is derived from an EMBL/GenBank/DDBJ whole genome shotgun (WGS) entry which is preliminary data.</text>
</comment>
<evidence type="ECO:0000256" key="11">
    <source>
        <dbReference type="SAM" id="SignalP"/>
    </source>
</evidence>
<dbReference type="Pfam" id="PF02264">
    <property type="entry name" value="LamB"/>
    <property type="match status" value="1"/>
</dbReference>
<reference evidence="12 13" key="1">
    <citation type="submission" date="2019-06" db="EMBL/GenBank/DDBJ databases">
        <title>Pantoea dispersa Assembly.</title>
        <authorList>
            <person name="Wang J."/>
        </authorList>
    </citation>
    <scope>NUCLEOTIDE SEQUENCE [LARGE SCALE GENOMIC DNA]</scope>
    <source>
        <strain evidence="13">bio</strain>
    </source>
</reference>
<keyword evidence="10" id="KW-0175">Coiled coil</keyword>
<dbReference type="PANTHER" id="PTHR38762">
    <property type="entry name" value="CRYPTIC OUTER MEMBRANE PORIN BGLH-RELATED"/>
    <property type="match status" value="1"/>
</dbReference>
<dbReference type="InterPro" id="IPR003192">
    <property type="entry name" value="Porin_LamB"/>
</dbReference>
<evidence type="ECO:0000256" key="7">
    <source>
        <dbReference type="ARBA" id="ARBA00023114"/>
    </source>
</evidence>
<evidence type="ECO:0000256" key="4">
    <source>
        <dbReference type="ARBA" id="ARBA00022452"/>
    </source>
</evidence>
<keyword evidence="8" id="KW-0472">Membrane</keyword>
<keyword evidence="13" id="KW-1185">Reference proteome</keyword>
<evidence type="ECO:0000256" key="10">
    <source>
        <dbReference type="SAM" id="Coils"/>
    </source>
</evidence>
<name>A0ABY3A4S6_9GAMM</name>
<dbReference type="PANTHER" id="PTHR38762:SF1">
    <property type="entry name" value="CRYPTIC OUTER MEMBRANE PORIN BGLH-RELATED"/>
    <property type="match status" value="1"/>
</dbReference>
<keyword evidence="7" id="KW-0626">Porin</keyword>
<dbReference type="SUPFAM" id="SSF56935">
    <property type="entry name" value="Porins"/>
    <property type="match status" value="1"/>
</dbReference>
<dbReference type="EMBL" id="VICF01000001">
    <property type="protein sequence ID" value="TQC77564.1"/>
    <property type="molecule type" value="Genomic_DNA"/>
</dbReference>
<dbReference type="InterPro" id="IPR036998">
    <property type="entry name" value="Porin_LamB_sf"/>
</dbReference>
<organism evidence="12 13">
    <name type="scientific">Pantoea dispersa</name>
    <dbReference type="NCBI Taxonomy" id="59814"/>
    <lineage>
        <taxon>Bacteria</taxon>
        <taxon>Pseudomonadati</taxon>
        <taxon>Pseudomonadota</taxon>
        <taxon>Gammaproteobacteria</taxon>
        <taxon>Enterobacterales</taxon>
        <taxon>Erwiniaceae</taxon>
        <taxon>Pantoea</taxon>
    </lineage>
</organism>
<evidence type="ECO:0000256" key="3">
    <source>
        <dbReference type="ARBA" id="ARBA00022448"/>
    </source>
</evidence>
<evidence type="ECO:0000313" key="13">
    <source>
        <dbReference type="Proteomes" id="UP000319715"/>
    </source>
</evidence>
<keyword evidence="6" id="KW-0406">Ion transport</keyword>
<keyword evidence="11" id="KW-0732">Signal</keyword>
<evidence type="ECO:0000256" key="6">
    <source>
        <dbReference type="ARBA" id="ARBA00023065"/>
    </source>
</evidence>
<keyword evidence="4" id="KW-1134">Transmembrane beta strand</keyword>
<evidence type="ECO:0000256" key="1">
    <source>
        <dbReference type="ARBA" id="ARBA00004571"/>
    </source>
</evidence>
<keyword evidence="3" id="KW-0813">Transport</keyword>
<accession>A0ABY3A4S6</accession>
<keyword evidence="5" id="KW-0812">Transmembrane</keyword>
<evidence type="ECO:0000256" key="9">
    <source>
        <dbReference type="ARBA" id="ARBA00023237"/>
    </source>
</evidence>
<sequence length="488" mass="53694">MHKAKTARLALAIAGMMVGGSAAAQSLTLEQRLAQLEEKIARDEQQQKKASAGTTNTFRFSGYARSGLLINDKGRGGRAGPAISPASSIGGDAHIGRLGNEKDHYIELGFHNQTRFSNGSWANFKALLADGSSSPDPWVQNKDNNLNIRQVYVEMGDFPSFSGAARHASLWAGKRFDGDNFDLHFTDTDIVFLGGTGGGISNLQWNEQWRSDFSIYGRSFGDLGSSRYDDNNVQNLLLTSNQFYGNWQWMLTGMSANGNDELKGRASTTGSYALRSDDTAKHGVFTMLAWHDKNRFYGLAPGSSTHAIQWGKGLGAETRQIGGDGDLTRNASALRLATFGVMPLSDRWSVAPSLLAQHSEDRYRKGDRYDWATINLRASQAITENFALQYEASWLYMDLKPNGRSYQDGGSIATYNAVKGDVYKLTFAPTFKVGNINDMLVRPEIRLFATWMNWSKALDNYALNDDFGSAGFTAGGSWNFGVQAEVWF</sequence>
<feature type="signal peptide" evidence="11">
    <location>
        <begin position="1"/>
        <end position="24"/>
    </location>
</feature>
<comment type="similarity">
    <text evidence="2">Belongs to the porin LamB (TC 1.B.3) family.</text>
</comment>
<evidence type="ECO:0000256" key="2">
    <source>
        <dbReference type="ARBA" id="ARBA00007055"/>
    </source>
</evidence>
<dbReference type="Proteomes" id="UP000319715">
    <property type="component" value="Unassembled WGS sequence"/>
</dbReference>
<feature type="coiled-coil region" evidence="10">
    <location>
        <begin position="26"/>
        <end position="53"/>
    </location>
</feature>
<proteinExistence type="inferred from homology"/>
<evidence type="ECO:0000256" key="5">
    <source>
        <dbReference type="ARBA" id="ARBA00022692"/>
    </source>
</evidence>
<feature type="chain" id="PRO_5045109951" evidence="11">
    <location>
        <begin position="25"/>
        <end position="488"/>
    </location>
</feature>
<gene>
    <name evidence="12" type="ORF">FK492_03520</name>
</gene>
<evidence type="ECO:0000313" key="12">
    <source>
        <dbReference type="EMBL" id="TQC77564.1"/>
    </source>
</evidence>
<dbReference type="Gene3D" id="2.40.170.10">
    <property type="entry name" value="Porin, LamB type"/>
    <property type="match status" value="1"/>
</dbReference>
<dbReference type="InterPro" id="IPR050286">
    <property type="entry name" value="G_neg_Bact_CarbUptk_Porin"/>
</dbReference>